<keyword evidence="3" id="KW-1185">Reference proteome</keyword>
<keyword evidence="1" id="KW-1133">Transmembrane helix</keyword>
<dbReference type="Proteomes" id="UP000252585">
    <property type="component" value="Unassembled WGS sequence"/>
</dbReference>
<sequence>MDILFGFFSILFLAGITLILVPFYLGKKDTARLNGFTGYLNEVYQTNLVLRSKFTKR</sequence>
<keyword evidence="1" id="KW-0472">Membrane</keyword>
<evidence type="ECO:0000313" key="3">
    <source>
        <dbReference type="Proteomes" id="UP000252585"/>
    </source>
</evidence>
<protein>
    <submittedName>
        <fullName evidence="2">Uncharacterized protein</fullName>
    </submittedName>
</protein>
<keyword evidence="1" id="KW-0812">Transmembrane</keyword>
<evidence type="ECO:0000313" key="2">
    <source>
        <dbReference type="EMBL" id="RCW72031.1"/>
    </source>
</evidence>
<feature type="transmembrane region" description="Helical" evidence="1">
    <location>
        <begin position="6"/>
        <end position="25"/>
    </location>
</feature>
<dbReference type="EMBL" id="QPJJ01000005">
    <property type="protein sequence ID" value="RCW72031.1"/>
    <property type="molecule type" value="Genomic_DNA"/>
</dbReference>
<gene>
    <name evidence="2" type="ORF">DFR57_105216</name>
</gene>
<comment type="caution">
    <text evidence="2">The sequence shown here is derived from an EMBL/GenBank/DDBJ whole genome shotgun (WGS) entry which is preliminary data.</text>
</comment>
<organism evidence="2 3">
    <name type="scientific">Saliterribacillus persicus</name>
    <dbReference type="NCBI Taxonomy" id="930114"/>
    <lineage>
        <taxon>Bacteria</taxon>
        <taxon>Bacillati</taxon>
        <taxon>Bacillota</taxon>
        <taxon>Bacilli</taxon>
        <taxon>Bacillales</taxon>
        <taxon>Bacillaceae</taxon>
        <taxon>Saliterribacillus</taxon>
    </lineage>
</organism>
<name>A0A368XVL4_9BACI</name>
<dbReference type="AlphaFoldDB" id="A0A368XVL4"/>
<proteinExistence type="predicted"/>
<evidence type="ECO:0000256" key="1">
    <source>
        <dbReference type="SAM" id="Phobius"/>
    </source>
</evidence>
<dbReference type="RefSeq" id="WP_170132939.1">
    <property type="nucleotide sequence ID" value="NZ_QPJJ01000005.1"/>
</dbReference>
<accession>A0A368XVL4</accession>
<reference evidence="2 3" key="1">
    <citation type="submission" date="2018-07" db="EMBL/GenBank/DDBJ databases">
        <title>Genomic Encyclopedia of Type Strains, Phase IV (KMG-IV): sequencing the most valuable type-strain genomes for metagenomic binning, comparative biology and taxonomic classification.</title>
        <authorList>
            <person name="Goeker M."/>
        </authorList>
    </citation>
    <scope>NUCLEOTIDE SEQUENCE [LARGE SCALE GENOMIC DNA]</scope>
    <source>
        <strain evidence="2 3">DSM 27696</strain>
    </source>
</reference>